<protein>
    <submittedName>
        <fullName evidence="2">Uncharacterized protein</fullName>
    </submittedName>
</protein>
<dbReference type="AlphaFoldDB" id="A0A8J2NRN8"/>
<feature type="chain" id="PRO_5035163681" evidence="1">
    <location>
        <begin position="28"/>
        <end position="125"/>
    </location>
</feature>
<proteinExistence type="predicted"/>
<gene>
    <name evidence="2" type="ORF">AFUS01_LOCUS12398</name>
</gene>
<keyword evidence="1" id="KW-0732">Signal</keyword>
<name>A0A8J2NRN8_9HEXA</name>
<dbReference type="Proteomes" id="UP000708208">
    <property type="component" value="Unassembled WGS sequence"/>
</dbReference>
<evidence type="ECO:0000313" key="3">
    <source>
        <dbReference type="Proteomes" id="UP000708208"/>
    </source>
</evidence>
<comment type="caution">
    <text evidence="2">The sequence shown here is derived from an EMBL/GenBank/DDBJ whole genome shotgun (WGS) entry which is preliminary data.</text>
</comment>
<dbReference type="EMBL" id="CAJVCH010097687">
    <property type="protein sequence ID" value="CAG7723302.1"/>
    <property type="molecule type" value="Genomic_DNA"/>
</dbReference>
<organism evidence="2 3">
    <name type="scientific">Allacma fusca</name>
    <dbReference type="NCBI Taxonomy" id="39272"/>
    <lineage>
        <taxon>Eukaryota</taxon>
        <taxon>Metazoa</taxon>
        <taxon>Ecdysozoa</taxon>
        <taxon>Arthropoda</taxon>
        <taxon>Hexapoda</taxon>
        <taxon>Collembola</taxon>
        <taxon>Symphypleona</taxon>
        <taxon>Sminthuridae</taxon>
        <taxon>Allacma</taxon>
    </lineage>
</organism>
<evidence type="ECO:0000256" key="1">
    <source>
        <dbReference type="SAM" id="SignalP"/>
    </source>
</evidence>
<accession>A0A8J2NRN8</accession>
<keyword evidence="3" id="KW-1185">Reference proteome</keyword>
<sequence length="125" mass="13847">MQFSNFIVCAIFVAIFVIAITPSDTLAKRPWIGPRLCGGKRCNSSDEVCVRQQIGTNSTSRIQFRPTCIKSSGLPQNVTGPCSRVLCLDGHTCILPRRRFFRIRRFATCKLASALTKPVNGTTRV</sequence>
<feature type="signal peptide" evidence="1">
    <location>
        <begin position="1"/>
        <end position="27"/>
    </location>
</feature>
<reference evidence="2" key="1">
    <citation type="submission" date="2021-06" db="EMBL/GenBank/DDBJ databases">
        <authorList>
            <person name="Hodson N. C."/>
            <person name="Mongue J. A."/>
            <person name="Jaron S. K."/>
        </authorList>
    </citation>
    <scope>NUCLEOTIDE SEQUENCE</scope>
</reference>
<evidence type="ECO:0000313" key="2">
    <source>
        <dbReference type="EMBL" id="CAG7723302.1"/>
    </source>
</evidence>